<dbReference type="CDD" id="cd00754">
    <property type="entry name" value="Ubl_MoaD"/>
    <property type="match status" value="1"/>
</dbReference>
<comment type="caution">
    <text evidence="4">The sequence shown here is derived from an EMBL/GenBank/DDBJ whole genome shotgun (WGS) entry which is preliminary data.</text>
</comment>
<comment type="similarity">
    <text evidence="2">Belongs to the MoaD family.</text>
</comment>
<dbReference type="Gene3D" id="3.10.20.30">
    <property type="match status" value="1"/>
</dbReference>
<evidence type="ECO:0000313" key="4">
    <source>
        <dbReference type="EMBL" id="MEX6689717.1"/>
    </source>
</evidence>
<dbReference type="EMBL" id="JAULBC010000007">
    <property type="protein sequence ID" value="MEX6689717.1"/>
    <property type="molecule type" value="Genomic_DNA"/>
</dbReference>
<dbReference type="RefSeq" id="WP_369331125.1">
    <property type="nucleotide sequence ID" value="NZ_JAULBC010000007.1"/>
</dbReference>
<evidence type="ECO:0000256" key="1">
    <source>
        <dbReference type="ARBA" id="ARBA00022741"/>
    </source>
</evidence>
<dbReference type="InterPro" id="IPR016155">
    <property type="entry name" value="Mopterin_synth/thiamin_S_b"/>
</dbReference>
<dbReference type="InterPro" id="IPR003749">
    <property type="entry name" value="ThiS/MoaD-like"/>
</dbReference>
<evidence type="ECO:0000256" key="3">
    <source>
        <dbReference type="ARBA" id="ARBA00024247"/>
    </source>
</evidence>
<dbReference type="InterPro" id="IPR012675">
    <property type="entry name" value="Beta-grasp_dom_sf"/>
</dbReference>
<keyword evidence="1" id="KW-0547">Nucleotide-binding</keyword>
<dbReference type="Pfam" id="PF02597">
    <property type="entry name" value="ThiS"/>
    <property type="match status" value="1"/>
</dbReference>
<organism evidence="4 5">
    <name type="scientific">Danxiaibacter flavus</name>
    <dbReference type="NCBI Taxonomy" id="3049108"/>
    <lineage>
        <taxon>Bacteria</taxon>
        <taxon>Pseudomonadati</taxon>
        <taxon>Bacteroidota</taxon>
        <taxon>Chitinophagia</taxon>
        <taxon>Chitinophagales</taxon>
        <taxon>Chitinophagaceae</taxon>
        <taxon>Danxiaibacter</taxon>
    </lineage>
</organism>
<dbReference type="PANTHER" id="PTHR33359">
    <property type="entry name" value="MOLYBDOPTERIN SYNTHASE SULFUR CARRIER SUBUNIT"/>
    <property type="match status" value="1"/>
</dbReference>
<dbReference type="PANTHER" id="PTHR33359:SF1">
    <property type="entry name" value="MOLYBDOPTERIN SYNTHASE SULFUR CARRIER SUBUNIT"/>
    <property type="match status" value="1"/>
</dbReference>
<keyword evidence="5" id="KW-1185">Reference proteome</keyword>
<dbReference type="Proteomes" id="UP001560573">
    <property type="component" value="Unassembled WGS sequence"/>
</dbReference>
<dbReference type="InterPro" id="IPR044672">
    <property type="entry name" value="MOCS2A"/>
</dbReference>
<reference evidence="4 5" key="1">
    <citation type="submission" date="2023-07" db="EMBL/GenBank/DDBJ databases">
        <authorList>
            <person name="Lian W.-H."/>
        </authorList>
    </citation>
    <scope>NUCLEOTIDE SEQUENCE [LARGE SCALE GENOMIC DNA]</scope>
    <source>
        <strain evidence="4 5">SYSU DXS3180</strain>
    </source>
</reference>
<proteinExistence type="inferred from homology"/>
<evidence type="ECO:0000313" key="5">
    <source>
        <dbReference type="Proteomes" id="UP001560573"/>
    </source>
</evidence>
<name>A0ABV3ZIL2_9BACT</name>
<gene>
    <name evidence="4" type="ORF">QTN47_19585</name>
</gene>
<evidence type="ECO:0000256" key="2">
    <source>
        <dbReference type="ARBA" id="ARBA00024200"/>
    </source>
</evidence>
<sequence length="79" mass="8671">MSHTILLFGITKDIIGGSVHETGNAFTTVGELRRHLYNIYPQLEKLNSLMIAVNNNYANDDDRLQSSDEIALIPPVSGG</sequence>
<protein>
    <recommendedName>
        <fullName evidence="3">Molybdopterin synthase sulfur carrier subunit</fullName>
    </recommendedName>
</protein>
<dbReference type="SUPFAM" id="SSF54285">
    <property type="entry name" value="MoaD/ThiS"/>
    <property type="match status" value="1"/>
</dbReference>
<accession>A0ABV3ZIL2</accession>